<feature type="chain" id="PRO_5022036748" evidence="1">
    <location>
        <begin position="22"/>
        <end position="702"/>
    </location>
</feature>
<reference evidence="3 4" key="1">
    <citation type="submission" date="2019-02" db="EMBL/GenBank/DDBJ databases">
        <title>Deep-cultivation of Planctomycetes and their phenomic and genomic characterization uncovers novel biology.</title>
        <authorList>
            <person name="Wiegand S."/>
            <person name="Jogler M."/>
            <person name="Boedeker C."/>
            <person name="Pinto D."/>
            <person name="Vollmers J."/>
            <person name="Rivas-Marin E."/>
            <person name="Kohn T."/>
            <person name="Peeters S.H."/>
            <person name="Heuer A."/>
            <person name="Rast P."/>
            <person name="Oberbeckmann S."/>
            <person name="Bunk B."/>
            <person name="Jeske O."/>
            <person name="Meyerdierks A."/>
            <person name="Storesund J.E."/>
            <person name="Kallscheuer N."/>
            <person name="Luecker S."/>
            <person name="Lage O.M."/>
            <person name="Pohl T."/>
            <person name="Merkel B.J."/>
            <person name="Hornburger P."/>
            <person name="Mueller R.-W."/>
            <person name="Bruemmer F."/>
            <person name="Labrenz M."/>
            <person name="Spormann A.M."/>
            <person name="Op den Camp H."/>
            <person name="Overmann J."/>
            <person name="Amann R."/>
            <person name="Jetten M.S.M."/>
            <person name="Mascher T."/>
            <person name="Medema M.H."/>
            <person name="Devos D.P."/>
            <person name="Kaster A.-K."/>
            <person name="Ovreas L."/>
            <person name="Rohde M."/>
            <person name="Galperin M.Y."/>
            <person name="Jogler C."/>
        </authorList>
    </citation>
    <scope>NUCLEOTIDE SEQUENCE [LARGE SCALE GENOMIC DNA]</scope>
    <source>
        <strain evidence="3 4">Pan216</strain>
    </source>
</reference>
<proteinExistence type="predicted"/>
<keyword evidence="4" id="KW-1185">Reference proteome</keyword>
<dbReference type="KEGG" id="knv:Pan216_07320"/>
<sequence length="702" mass="79445" precursor="true">MVRPVSLALVALLVAAGFCGADDASIHQRQKENTDTIREYLERVTRQRAENALAEIKTLDDWKEARPKYRQQLLEMLGLSPYPEKTDLKATITKTVDLDDITVENLHFQSLPGLYVTANFYRPKRVTKPLPTILYVCGHGQVKKDGVSYGNKTHYHYHGVWYARHGYCCLTIDTIQLGEIEGVHHGTHRLGRWWWVSRGYTPAGVEAWNGVRALDYLETRPEVDAKKFGVTGRSGGGAYSWWIAGIDDRPQCIIPVAGITDLENHVIDDCIEGHCDCMFMVNNYGWDFPILAALVAPRPLLLSNSDKDSIFPLDGVVRVHDEVKRIYDLYSAGDKLGLLITEGPHKDTQELRVPGFRWMNRWLKGSNAAITRIADKAFTPEQLKVFKSLPADEKVTTIDERFVPTAKVPRPNSLSEWESQREDLLAKLKERSLRGWPSDPPALGVKTVATKESKGLELQVLEYTSDENLRLPIYVVHGTKRHEPKLLVVTAVDDEGWDKFVQTFGPLFGDAIPEGAEVKTTEKGQKDLQAEIAMMNQQPWAFATIPPRGIGPNGWTTDKREATHLRRRFHLTGKTIDEGRIWDVRRAIQALRSEEEFGKTRLWVQGEGSAAGIALYAGLFEPDVERFDLHRLASSHKDGPYLMQIMEVLDVPQGVALAFPRKVILYDVDESSWDWSKRVAELHDAKRSPLQFRKMPPKAETK</sequence>
<dbReference type="GO" id="GO:0016787">
    <property type="term" value="F:hydrolase activity"/>
    <property type="evidence" value="ECO:0007669"/>
    <property type="project" value="InterPro"/>
</dbReference>
<dbReference type="EMBL" id="CP036279">
    <property type="protein sequence ID" value="QDU59899.1"/>
    <property type="molecule type" value="Genomic_DNA"/>
</dbReference>
<dbReference type="Gene3D" id="3.40.50.1820">
    <property type="entry name" value="alpha/beta hydrolase"/>
    <property type="match status" value="2"/>
</dbReference>
<dbReference type="OrthoDB" id="244125at2"/>
<protein>
    <submittedName>
        <fullName evidence="3">Acetyl xylan esterase (AXE1)</fullName>
    </submittedName>
</protein>
<gene>
    <name evidence="3" type="ORF">Pan216_07320</name>
</gene>
<evidence type="ECO:0000256" key="1">
    <source>
        <dbReference type="SAM" id="SignalP"/>
    </source>
</evidence>
<evidence type="ECO:0000259" key="2">
    <source>
        <dbReference type="Pfam" id="PF02129"/>
    </source>
</evidence>
<name>A0A518AYV0_9BACT</name>
<dbReference type="RefSeq" id="WP_145254909.1">
    <property type="nucleotide sequence ID" value="NZ_CP036279.1"/>
</dbReference>
<feature type="signal peptide" evidence="1">
    <location>
        <begin position="1"/>
        <end position="21"/>
    </location>
</feature>
<accession>A0A518AYV0</accession>
<dbReference type="Proteomes" id="UP000317093">
    <property type="component" value="Chromosome"/>
</dbReference>
<organism evidence="3 4">
    <name type="scientific">Kolteria novifilia</name>
    <dbReference type="NCBI Taxonomy" id="2527975"/>
    <lineage>
        <taxon>Bacteria</taxon>
        <taxon>Pseudomonadati</taxon>
        <taxon>Planctomycetota</taxon>
        <taxon>Planctomycetia</taxon>
        <taxon>Kolteriales</taxon>
        <taxon>Kolteriaceae</taxon>
        <taxon>Kolteria</taxon>
    </lineage>
</organism>
<feature type="domain" description="Xaa-Pro dipeptidyl-peptidase-like" evidence="2">
    <location>
        <begin position="116"/>
        <end position="266"/>
    </location>
</feature>
<evidence type="ECO:0000313" key="3">
    <source>
        <dbReference type="EMBL" id="QDU59899.1"/>
    </source>
</evidence>
<keyword evidence="1" id="KW-0732">Signal</keyword>
<dbReference type="Pfam" id="PF02129">
    <property type="entry name" value="Peptidase_S15"/>
    <property type="match status" value="1"/>
</dbReference>
<dbReference type="AlphaFoldDB" id="A0A518AYV0"/>
<dbReference type="PANTHER" id="PTHR47381">
    <property type="entry name" value="ALPHA/BETA-HYDROLASES SUPERFAMILY PROTEIN"/>
    <property type="match status" value="1"/>
</dbReference>
<evidence type="ECO:0000313" key="4">
    <source>
        <dbReference type="Proteomes" id="UP000317093"/>
    </source>
</evidence>
<dbReference type="InterPro" id="IPR029058">
    <property type="entry name" value="AB_hydrolase_fold"/>
</dbReference>
<dbReference type="SUPFAM" id="SSF53474">
    <property type="entry name" value="alpha/beta-Hydrolases"/>
    <property type="match status" value="1"/>
</dbReference>
<dbReference type="PANTHER" id="PTHR47381:SF3">
    <property type="entry name" value="ALPHA_BETA-HYDROLASES SUPERFAMILY PROTEIN"/>
    <property type="match status" value="1"/>
</dbReference>
<dbReference type="InterPro" id="IPR000383">
    <property type="entry name" value="Xaa-Pro-like_dom"/>
</dbReference>